<dbReference type="Pfam" id="PF00180">
    <property type="entry name" value="Iso_dh"/>
    <property type="match status" value="1"/>
</dbReference>
<name>A0A654EJY4_ARATH</name>
<dbReference type="InterPro" id="IPR024084">
    <property type="entry name" value="IsoPropMal-DH-like_dom"/>
</dbReference>
<dbReference type="EMBL" id="CACRSJ010000104">
    <property type="protein sequence ID" value="VYS47812.1"/>
    <property type="molecule type" value="Genomic_DNA"/>
</dbReference>
<protein>
    <recommendedName>
        <fullName evidence="2">Isopropylmalate dehydrogenase-like domain-containing protein</fullName>
    </recommendedName>
</protein>
<proteinExistence type="inferred from homology"/>
<evidence type="ECO:0000313" key="4">
    <source>
        <dbReference type="Proteomes" id="UP000426265"/>
    </source>
</evidence>
<gene>
    <name evidence="3" type="ORF">AN1_LOCUS3297</name>
</gene>
<sequence length="294" mass="32850">MPRPVTVIDSNVTNAVHQVMDAMQAPVYFETYIIKGKNMNHLTWEVVDSIRKNKVCLNGRVNNSLCGGARKELDLFASLVNCFNLNGQPSRHENVDIVVIRENTEGEYAGREHEVVPGVIESFQVTMTKFWSDRIAKYAFEYAHFSKRKKVTAVHNNGKYEKLADAFFLESCQEVAKMYPNITYNEIASRETRAIRRHSNSKSLWAIIANIASGVAGGSFGDDYAIFEQVGSVGNHKNPVALLFSSVMMLRHLLLPLFADRLKTAVTRVISEGKCGNSNTTTQEVVDSVIANLD</sequence>
<evidence type="ECO:0000256" key="1">
    <source>
        <dbReference type="ARBA" id="ARBA00007769"/>
    </source>
</evidence>
<evidence type="ECO:0000313" key="3">
    <source>
        <dbReference type="EMBL" id="VYS47812.1"/>
    </source>
</evidence>
<dbReference type="Gene3D" id="3.40.718.10">
    <property type="entry name" value="Isopropylmalate Dehydrogenase"/>
    <property type="match status" value="1"/>
</dbReference>
<feature type="domain" description="Isopropylmalate dehydrogenase-like" evidence="2">
    <location>
        <begin position="4"/>
        <end position="289"/>
    </location>
</feature>
<dbReference type="ExpressionAtlas" id="A0A654EJY4">
    <property type="expression patterns" value="baseline and differential"/>
</dbReference>
<dbReference type="PANTHER" id="PTHR11835:SF80">
    <property type="entry name" value="ISOCITRATE DEHYDROGENASE [NAD] REGULATORY SUBUNIT 1, MITOCHONDRIAL-RELATED"/>
    <property type="match status" value="1"/>
</dbReference>
<evidence type="ECO:0000259" key="2">
    <source>
        <dbReference type="SMART" id="SM01329"/>
    </source>
</evidence>
<dbReference type="AlphaFoldDB" id="A0A654EJY4"/>
<organism evidence="3 4">
    <name type="scientific">Arabidopsis thaliana</name>
    <name type="common">Mouse-ear cress</name>
    <dbReference type="NCBI Taxonomy" id="3702"/>
    <lineage>
        <taxon>Eukaryota</taxon>
        <taxon>Viridiplantae</taxon>
        <taxon>Streptophyta</taxon>
        <taxon>Embryophyta</taxon>
        <taxon>Tracheophyta</taxon>
        <taxon>Spermatophyta</taxon>
        <taxon>Magnoliopsida</taxon>
        <taxon>eudicotyledons</taxon>
        <taxon>Gunneridae</taxon>
        <taxon>Pentapetalae</taxon>
        <taxon>rosids</taxon>
        <taxon>malvids</taxon>
        <taxon>Brassicales</taxon>
        <taxon>Brassicaceae</taxon>
        <taxon>Camelineae</taxon>
        <taxon>Arabidopsis</taxon>
    </lineage>
</organism>
<dbReference type="PANTHER" id="PTHR11835">
    <property type="entry name" value="DECARBOXYLATING DEHYDROGENASES-ISOCITRATE, ISOPROPYLMALATE, TARTRATE"/>
    <property type="match status" value="1"/>
</dbReference>
<reference evidence="3 4" key="1">
    <citation type="submission" date="2019-11" db="EMBL/GenBank/DDBJ databases">
        <authorList>
            <person name="Jiao W.-B."/>
            <person name="Schneeberger K."/>
        </authorList>
    </citation>
    <scope>NUCLEOTIDE SEQUENCE [LARGE SCALE GENOMIC DNA]</scope>
    <source>
        <strain evidence="4">cv. An-1</strain>
    </source>
</reference>
<accession>A0A654EJY4</accession>
<comment type="similarity">
    <text evidence="1">Belongs to the isocitrate and isopropylmalate dehydrogenases family.</text>
</comment>
<dbReference type="SMART" id="SM01329">
    <property type="entry name" value="Iso_dh"/>
    <property type="match status" value="1"/>
</dbReference>
<dbReference type="SUPFAM" id="SSF53659">
    <property type="entry name" value="Isocitrate/Isopropylmalate dehydrogenase-like"/>
    <property type="match status" value="1"/>
</dbReference>
<dbReference type="Proteomes" id="UP000426265">
    <property type="component" value="Unassembled WGS sequence"/>
</dbReference>